<dbReference type="Proteomes" id="UP001501624">
    <property type="component" value="Unassembled WGS sequence"/>
</dbReference>
<comment type="caution">
    <text evidence="6">The sequence shown here is derived from an EMBL/GenBank/DDBJ whole genome shotgun (WGS) entry which is preliminary data.</text>
</comment>
<protein>
    <recommendedName>
        <fullName evidence="5">AMP-dependent synthetase/ligase domain-containing protein</fullName>
    </recommendedName>
</protein>
<feature type="domain" description="AMP-dependent synthetase/ligase" evidence="5">
    <location>
        <begin position="16"/>
        <end position="164"/>
    </location>
</feature>
<dbReference type="Gene3D" id="3.40.50.980">
    <property type="match status" value="1"/>
</dbReference>
<keyword evidence="2" id="KW-0436">Ligase</keyword>
<proteinExistence type="inferred from homology"/>
<keyword evidence="3" id="KW-0276">Fatty acid metabolism</keyword>
<dbReference type="EMBL" id="BAABCM010000001">
    <property type="protein sequence ID" value="GAA3800267.1"/>
    <property type="molecule type" value="Genomic_DNA"/>
</dbReference>
<reference evidence="7" key="1">
    <citation type="journal article" date="2019" name="Int. J. Syst. Evol. Microbiol.">
        <title>The Global Catalogue of Microorganisms (GCM) 10K type strain sequencing project: providing services to taxonomists for standard genome sequencing and annotation.</title>
        <authorList>
            <consortium name="The Broad Institute Genomics Platform"/>
            <consortium name="The Broad Institute Genome Sequencing Center for Infectious Disease"/>
            <person name="Wu L."/>
            <person name="Ma J."/>
        </authorList>
    </citation>
    <scope>NUCLEOTIDE SEQUENCE [LARGE SCALE GENOMIC DNA]</scope>
    <source>
        <strain evidence="7">JCM 17017</strain>
    </source>
</reference>
<accession>A0ABP7HS43</accession>
<dbReference type="PANTHER" id="PTHR43859">
    <property type="entry name" value="ACYL-ACTIVATING ENZYME"/>
    <property type="match status" value="1"/>
</dbReference>
<dbReference type="Pfam" id="PF00501">
    <property type="entry name" value="AMP-binding"/>
    <property type="match status" value="1"/>
</dbReference>
<dbReference type="SUPFAM" id="SSF56801">
    <property type="entry name" value="Acetyl-CoA synthetase-like"/>
    <property type="match status" value="1"/>
</dbReference>
<evidence type="ECO:0000313" key="6">
    <source>
        <dbReference type="EMBL" id="GAA3800267.1"/>
    </source>
</evidence>
<evidence type="ECO:0000256" key="1">
    <source>
        <dbReference type="ARBA" id="ARBA00006432"/>
    </source>
</evidence>
<comment type="similarity">
    <text evidence="1">Belongs to the ATP-dependent AMP-binding enzyme family.</text>
</comment>
<sequence length="164" mass="17761">MTELSFEPLSPVSFLDRAEAAHGDRVGVVDGERRFTYAEFADRCRRLAGALAPLARKRPVAVLAPNTHVLLEANFGVPWAGVPLVAVNTRLSAGEIAWILDHCEAAVLVHAPVFDELVAEVLDRLGRPVEVIRAGEEYEGLLAGAAPRAEAPRDERGLLSINYT</sequence>
<keyword evidence="7" id="KW-1185">Reference proteome</keyword>
<dbReference type="InterPro" id="IPR000873">
    <property type="entry name" value="AMP-dep_synth/lig_dom"/>
</dbReference>
<evidence type="ECO:0000256" key="3">
    <source>
        <dbReference type="ARBA" id="ARBA00022832"/>
    </source>
</evidence>
<organism evidence="6 7">
    <name type="scientific">Amycolatopsis tucumanensis</name>
    <dbReference type="NCBI Taxonomy" id="401106"/>
    <lineage>
        <taxon>Bacteria</taxon>
        <taxon>Bacillati</taxon>
        <taxon>Actinomycetota</taxon>
        <taxon>Actinomycetes</taxon>
        <taxon>Pseudonocardiales</taxon>
        <taxon>Pseudonocardiaceae</taxon>
        <taxon>Amycolatopsis</taxon>
    </lineage>
</organism>
<name>A0ABP7HS43_9PSEU</name>
<evidence type="ECO:0000256" key="4">
    <source>
        <dbReference type="ARBA" id="ARBA00023098"/>
    </source>
</evidence>
<dbReference type="PANTHER" id="PTHR43859:SF4">
    <property type="entry name" value="BUTANOATE--COA LIGASE AAE1-RELATED"/>
    <property type="match status" value="1"/>
</dbReference>
<gene>
    <name evidence="6" type="ORF">GCM10022380_17010</name>
</gene>
<keyword evidence="4" id="KW-0443">Lipid metabolism</keyword>
<evidence type="ECO:0000256" key="2">
    <source>
        <dbReference type="ARBA" id="ARBA00022598"/>
    </source>
</evidence>
<evidence type="ECO:0000259" key="5">
    <source>
        <dbReference type="Pfam" id="PF00501"/>
    </source>
</evidence>
<evidence type="ECO:0000313" key="7">
    <source>
        <dbReference type="Proteomes" id="UP001501624"/>
    </source>
</evidence>